<dbReference type="EMBL" id="JBBYHR010000001">
    <property type="protein sequence ID" value="MEL1242692.1"/>
    <property type="molecule type" value="Genomic_DNA"/>
</dbReference>
<dbReference type="InterPro" id="IPR036388">
    <property type="entry name" value="WH-like_DNA-bd_sf"/>
</dbReference>
<dbReference type="InterPro" id="IPR014710">
    <property type="entry name" value="RmlC-like_jellyroll"/>
</dbReference>
<dbReference type="SMART" id="SM00419">
    <property type="entry name" value="HTH_CRP"/>
    <property type="match status" value="1"/>
</dbReference>
<evidence type="ECO:0000256" key="5">
    <source>
        <dbReference type="ARBA" id="ARBA00023163"/>
    </source>
</evidence>
<dbReference type="InterPro" id="IPR018335">
    <property type="entry name" value="Tscrpt_reg_HTH_Crp-type_CS"/>
</dbReference>
<evidence type="ECO:0000256" key="2">
    <source>
        <dbReference type="ARBA" id="ARBA00023012"/>
    </source>
</evidence>
<dbReference type="RefSeq" id="WP_341695018.1">
    <property type="nucleotide sequence ID" value="NZ_JBBYHR010000001.1"/>
</dbReference>
<evidence type="ECO:0000259" key="9">
    <source>
        <dbReference type="PROSITE" id="PS51063"/>
    </source>
</evidence>
<dbReference type="InterPro" id="IPR012318">
    <property type="entry name" value="HTH_CRP"/>
</dbReference>
<feature type="domain" description="Response regulatory" evidence="8">
    <location>
        <begin position="3"/>
        <end position="119"/>
    </location>
</feature>
<keyword evidence="5" id="KW-0804">Transcription</keyword>
<evidence type="ECO:0000256" key="1">
    <source>
        <dbReference type="ARBA" id="ARBA00022553"/>
    </source>
</evidence>
<dbReference type="Gene3D" id="1.10.10.10">
    <property type="entry name" value="Winged helix-like DNA-binding domain superfamily/Winged helix DNA-binding domain"/>
    <property type="match status" value="1"/>
</dbReference>
<dbReference type="SUPFAM" id="SSF52172">
    <property type="entry name" value="CheY-like"/>
    <property type="match status" value="1"/>
</dbReference>
<dbReference type="InterPro" id="IPR018490">
    <property type="entry name" value="cNMP-bd_dom_sf"/>
</dbReference>
<dbReference type="InterPro" id="IPR001789">
    <property type="entry name" value="Sig_transdc_resp-reg_receiver"/>
</dbReference>
<keyword evidence="1 6" id="KW-0597">Phosphoprotein</keyword>
<dbReference type="InterPro" id="IPR011006">
    <property type="entry name" value="CheY-like_superfamily"/>
</dbReference>
<dbReference type="Pfam" id="PF13545">
    <property type="entry name" value="HTH_Crp_2"/>
    <property type="match status" value="1"/>
</dbReference>
<keyword evidence="11" id="KW-1185">Reference proteome</keyword>
<protein>
    <submittedName>
        <fullName evidence="10">Response regulator</fullName>
    </submittedName>
</protein>
<evidence type="ECO:0000313" key="10">
    <source>
        <dbReference type="EMBL" id="MEL1242692.1"/>
    </source>
</evidence>
<dbReference type="PROSITE" id="PS00042">
    <property type="entry name" value="HTH_CRP_1"/>
    <property type="match status" value="1"/>
</dbReference>
<dbReference type="InterPro" id="IPR036390">
    <property type="entry name" value="WH_DNA-bd_sf"/>
</dbReference>
<feature type="domain" description="HTH crp-type" evidence="9">
    <location>
        <begin position="274"/>
        <end position="342"/>
    </location>
</feature>
<dbReference type="CDD" id="cd00038">
    <property type="entry name" value="CAP_ED"/>
    <property type="match status" value="1"/>
</dbReference>
<comment type="caution">
    <text evidence="10">The sequence shown here is derived from an EMBL/GenBank/DDBJ whole genome shotgun (WGS) entry which is preliminary data.</text>
</comment>
<evidence type="ECO:0000259" key="8">
    <source>
        <dbReference type="PROSITE" id="PS50110"/>
    </source>
</evidence>
<dbReference type="Proteomes" id="UP001464555">
    <property type="component" value="Unassembled WGS sequence"/>
</dbReference>
<dbReference type="PROSITE" id="PS50042">
    <property type="entry name" value="CNMP_BINDING_3"/>
    <property type="match status" value="1"/>
</dbReference>
<dbReference type="SUPFAM" id="SSF51206">
    <property type="entry name" value="cAMP-binding domain-like"/>
    <property type="match status" value="1"/>
</dbReference>
<dbReference type="SMART" id="SM00448">
    <property type="entry name" value="REC"/>
    <property type="match status" value="1"/>
</dbReference>
<dbReference type="SUPFAM" id="SSF46785">
    <property type="entry name" value="Winged helix' DNA-binding domain"/>
    <property type="match status" value="1"/>
</dbReference>
<dbReference type="InterPro" id="IPR000595">
    <property type="entry name" value="cNMP-bd_dom"/>
</dbReference>
<evidence type="ECO:0000313" key="11">
    <source>
        <dbReference type="Proteomes" id="UP001464555"/>
    </source>
</evidence>
<dbReference type="PANTHER" id="PTHR48111:SF4">
    <property type="entry name" value="DNA-BINDING DUAL TRANSCRIPTIONAL REGULATOR OMPR"/>
    <property type="match status" value="1"/>
</dbReference>
<proteinExistence type="predicted"/>
<gene>
    <name evidence="10" type="ORF">AAEO56_00345</name>
</gene>
<evidence type="ECO:0000256" key="6">
    <source>
        <dbReference type="PROSITE-ProRule" id="PRU00169"/>
    </source>
</evidence>
<name>A0ABU9HT08_9FLAO</name>
<keyword evidence="2" id="KW-0902">Two-component regulatory system</keyword>
<feature type="modified residue" description="4-aspartylphosphate" evidence="6">
    <location>
        <position position="52"/>
    </location>
</feature>
<dbReference type="InterPro" id="IPR039420">
    <property type="entry name" value="WalR-like"/>
</dbReference>
<keyword evidence="3" id="KW-0805">Transcription regulation</keyword>
<dbReference type="Gene3D" id="2.60.120.10">
    <property type="entry name" value="Jelly Rolls"/>
    <property type="match status" value="1"/>
</dbReference>
<evidence type="ECO:0000256" key="4">
    <source>
        <dbReference type="ARBA" id="ARBA00023125"/>
    </source>
</evidence>
<evidence type="ECO:0000259" key="7">
    <source>
        <dbReference type="PROSITE" id="PS50042"/>
    </source>
</evidence>
<dbReference type="Pfam" id="PF00027">
    <property type="entry name" value="cNMP_binding"/>
    <property type="match status" value="1"/>
</dbReference>
<dbReference type="Pfam" id="PF00072">
    <property type="entry name" value="Response_reg"/>
    <property type="match status" value="1"/>
</dbReference>
<dbReference type="CDD" id="cd00092">
    <property type="entry name" value="HTH_CRP"/>
    <property type="match status" value="1"/>
</dbReference>
<evidence type="ECO:0000256" key="3">
    <source>
        <dbReference type="ARBA" id="ARBA00023015"/>
    </source>
</evidence>
<accession>A0ABU9HT08</accession>
<dbReference type="PROSITE" id="PS51063">
    <property type="entry name" value="HTH_CRP_2"/>
    <property type="match status" value="1"/>
</dbReference>
<organism evidence="10 11">
    <name type="scientific">Flavobacterium arundinis</name>
    <dbReference type="NCBI Taxonomy" id="3139143"/>
    <lineage>
        <taxon>Bacteria</taxon>
        <taxon>Pseudomonadati</taxon>
        <taxon>Bacteroidota</taxon>
        <taxon>Flavobacteriia</taxon>
        <taxon>Flavobacteriales</taxon>
        <taxon>Flavobacteriaceae</taxon>
        <taxon>Flavobacterium</taxon>
    </lineage>
</organism>
<dbReference type="PANTHER" id="PTHR48111">
    <property type="entry name" value="REGULATOR OF RPOS"/>
    <property type="match status" value="1"/>
</dbReference>
<sequence>MTKVLIIEDNDDIRENIIEILELSGYDVHAAPNGRIGVELAIKHVPDIILCDIMMPEIDGYGVIDALNKHPETRATPFIFLTAKAERTDVRRGMELGADDYLTKPFDDTELLRAIESRLKKKEVQQLFYGKTAEKLDSIISRKDGLEELKKLMQERDTRKFKKSQTIHHEGDRVIGIYFVISGRVKTVQLTQDGRELITGMYAANDYLDLNIILSSDTYIDTAVAVEDTELSFLPSEQLDKLLFLHPDIGAKFIRMLANNIRDKETRLLQIAYLSVRKRIAQSIIRLLDQQGESARSIKISRDDLAAICGTAPETVSRTLTDFKEEGLIEKSGSTIQVLNYEKLNKLKN</sequence>
<reference evidence="10 11" key="1">
    <citation type="submission" date="2024-04" db="EMBL/GenBank/DDBJ databases">
        <title>Flavobacterium sp. DGU11 16S ribosomal RNA gene Genome sequencing and assembly.</title>
        <authorList>
            <person name="Park S."/>
        </authorList>
    </citation>
    <scope>NUCLEOTIDE SEQUENCE [LARGE SCALE GENOMIC DNA]</scope>
    <source>
        <strain evidence="10 11">DGU11</strain>
    </source>
</reference>
<dbReference type="SMART" id="SM00100">
    <property type="entry name" value="cNMP"/>
    <property type="match status" value="1"/>
</dbReference>
<dbReference type="Gene3D" id="3.40.50.2300">
    <property type="match status" value="1"/>
</dbReference>
<dbReference type="CDD" id="cd17574">
    <property type="entry name" value="REC_OmpR"/>
    <property type="match status" value="1"/>
</dbReference>
<feature type="domain" description="Cyclic nucleotide-binding" evidence="7">
    <location>
        <begin position="147"/>
        <end position="260"/>
    </location>
</feature>
<dbReference type="PROSITE" id="PS50110">
    <property type="entry name" value="RESPONSE_REGULATORY"/>
    <property type="match status" value="1"/>
</dbReference>
<keyword evidence="4" id="KW-0238">DNA-binding</keyword>
<dbReference type="PRINTS" id="PR00034">
    <property type="entry name" value="HTHCRP"/>
</dbReference>